<gene>
    <name evidence="1" type="ORF">ENX16_06285</name>
</gene>
<reference evidence="1" key="1">
    <citation type="journal article" date="2020" name="mSystems">
        <title>Genome- and Community-Level Interaction Insights into Carbon Utilization and Element Cycling Functions of Hydrothermarchaeota in Hydrothermal Sediment.</title>
        <authorList>
            <person name="Zhou Z."/>
            <person name="Liu Y."/>
            <person name="Xu W."/>
            <person name="Pan J."/>
            <person name="Luo Z.H."/>
            <person name="Li M."/>
        </authorList>
    </citation>
    <scope>NUCLEOTIDE SEQUENCE [LARGE SCALE GENOMIC DNA]</scope>
    <source>
        <strain evidence="1">SpSt-914</strain>
    </source>
</reference>
<protein>
    <submittedName>
        <fullName evidence="1">Uncharacterized protein</fullName>
    </submittedName>
</protein>
<name>A0A7V3V068_UNCW3</name>
<organism evidence="1">
    <name type="scientific">candidate division WOR-3 bacterium</name>
    <dbReference type="NCBI Taxonomy" id="2052148"/>
    <lineage>
        <taxon>Bacteria</taxon>
        <taxon>Bacteria division WOR-3</taxon>
    </lineage>
</organism>
<evidence type="ECO:0000313" key="1">
    <source>
        <dbReference type="EMBL" id="HGD13668.1"/>
    </source>
</evidence>
<accession>A0A7V3V068</accession>
<comment type="caution">
    <text evidence="1">The sequence shown here is derived from an EMBL/GenBank/DDBJ whole genome shotgun (WGS) entry which is preliminary data.</text>
</comment>
<dbReference type="AlphaFoldDB" id="A0A7V3V068"/>
<dbReference type="EMBL" id="DTMZ01000148">
    <property type="protein sequence ID" value="HGD13668.1"/>
    <property type="molecule type" value="Genomic_DNA"/>
</dbReference>
<sequence length="152" mass="16269">MKRMIVLLMVVAGSGLGSPWWFAAGLQADFLARGFSFRVFNSSGVGVHLVGHSLTIGRNIEHLYALRVEKMFLLARRVRPYIGLGAGISIPEDRSAIGLGGMLGVDLLLLESKKSVDNNPSHGLALNLEILTGSFPSGWIGPGAGVGVHYNW</sequence>
<proteinExistence type="predicted"/>